<keyword evidence="7 8" id="KW-0472">Membrane</keyword>
<keyword evidence="3" id="KW-0808">Transferase</keyword>
<dbReference type="Pfam" id="PF03901">
    <property type="entry name" value="Glyco_transf_22"/>
    <property type="match status" value="1"/>
</dbReference>
<feature type="transmembrane region" description="Helical" evidence="8">
    <location>
        <begin position="152"/>
        <end position="172"/>
    </location>
</feature>
<accession>A0A835PY93</accession>
<evidence type="ECO:0000313" key="9">
    <source>
        <dbReference type="EMBL" id="KAG0460830.1"/>
    </source>
</evidence>
<proteinExistence type="inferred from homology"/>
<evidence type="ECO:0000256" key="7">
    <source>
        <dbReference type="ARBA" id="ARBA00023136"/>
    </source>
</evidence>
<keyword evidence="10" id="KW-1185">Reference proteome</keyword>
<gene>
    <name evidence="9" type="ORF">HPP92_021127</name>
</gene>
<evidence type="ECO:0000256" key="3">
    <source>
        <dbReference type="ARBA" id="ARBA00022679"/>
    </source>
</evidence>
<comment type="subcellular location">
    <subcellularLocation>
        <location evidence="1 8">Endoplasmic reticulum membrane</location>
        <topology evidence="1 8">Multi-pass membrane protein</topology>
    </subcellularLocation>
</comment>
<feature type="transmembrane region" description="Helical" evidence="8">
    <location>
        <begin position="206"/>
        <end position="227"/>
    </location>
</feature>
<dbReference type="PANTHER" id="PTHR22760">
    <property type="entry name" value="GLYCOSYLTRANSFERASE"/>
    <property type="match status" value="1"/>
</dbReference>
<organism evidence="9 10">
    <name type="scientific">Vanilla planifolia</name>
    <name type="common">Vanilla</name>
    <dbReference type="NCBI Taxonomy" id="51239"/>
    <lineage>
        <taxon>Eukaryota</taxon>
        <taxon>Viridiplantae</taxon>
        <taxon>Streptophyta</taxon>
        <taxon>Embryophyta</taxon>
        <taxon>Tracheophyta</taxon>
        <taxon>Spermatophyta</taxon>
        <taxon>Magnoliopsida</taxon>
        <taxon>Liliopsida</taxon>
        <taxon>Asparagales</taxon>
        <taxon>Orchidaceae</taxon>
        <taxon>Vanilloideae</taxon>
        <taxon>Vanilleae</taxon>
        <taxon>Vanilla</taxon>
    </lineage>
</organism>
<evidence type="ECO:0000256" key="2">
    <source>
        <dbReference type="ARBA" id="ARBA00022676"/>
    </source>
</evidence>
<reference evidence="9 10" key="1">
    <citation type="journal article" date="2020" name="Nat. Food">
        <title>A phased Vanilla planifolia genome enables genetic improvement of flavour and production.</title>
        <authorList>
            <person name="Hasing T."/>
            <person name="Tang H."/>
            <person name="Brym M."/>
            <person name="Khazi F."/>
            <person name="Huang T."/>
            <person name="Chambers A.H."/>
        </authorList>
    </citation>
    <scope>NUCLEOTIDE SEQUENCE [LARGE SCALE GENOMIC DNA]</scope>
    <source>
        <tissue evidence="9">Leaf</tissue>
    </source>
</reference>
<keyword evidence="2 8" id="KW-0328">Glycosyltransferase</keyword>
<dbReference type="EC" id="2.4.1.-" evidence="8"/>
<feature type="transmembrane region" description="Helical" evidence="8">
    <location>
        <begin position="95"/>
        <end position="113"/>
    </location>
</feature>
<evidence type="ECO:0000256" key="4">
    <source>
        <dbReference type="ARBA" id="ARBA00022692"/>
    </source>
</evidence>
<keyword evidence="6 8" id="KW-1133">Transmembrane helix</keyword>
<dbReference type="OrthoDB" id="679819at2759"/>
<dbReference type="EMBL" id="JADCNL010000011">
    <property type="protein sequence ID" value="KAG0460830.1"/>
    <property type="molecule type" value="Genomic_DNA"/>
</dbReference>
<dbReference type="GO" id="GO:0005789">
    <property type="term" value="C:endoplasmic reticulum membrane"/>
    <property type="evidence" value="ECO:0007669"/>
    <property type="project" value="UniProtKB-SubCell"/>
</dbReference>
<comment type="caution">
    <text evidence="9">The sequence shown here is derived from an EMBL/GenBank/DDBJ whole genome shotgun (WGS) entry which is preliminary data.</text>
</comment>
<sequence length="541" mass="62579">MEHRHRSFMTTSGIKNLKFNPRHHQQATKDGLYTSLFFSEKRILAFCMAFRAINSFLVQTYFNPDEHWQSLEVAHRIVFGYGHLTWEWERGIRSYFHPLMFALLYKVMAFLGLDTPWFMMKAPRLLQSLISSVGDLYLYKLSRLIFGDRVAQFALFSQLLNWFMFFCITRTLSNSIETVLTIMGLYYWNLFLGFSTNALSSSRKKALFLAALACAIRPTSAVIWLYVGSLDLLRMPQKLKFLFHEVLPIGIFVIVINCLLDWWMYGSLTFVAMNFLKFNLFSSGGDYYGTHVWHWYLSQGFPVIVFTFLPYSLYGIFKSKEWRLSGLIVWVLAIYSILGHKEFRFVLPVLPIALMFSGYSLAALSPSKQPGLNKGRPSIRCPSRMQLSILFLIATNVPMALYMSLLHQRGSEDVMYYLSKEARDGNVKSVLFLMPCHSTPYYSALHQNLPMRFLDCTPGHVSGILDESDQFQINPAGFVLEMFKHVSFPSHIIVFSPQEKALLDILASYSFREEKRFFHAHFKVDRDLQGSIAVYFHAASL</sequence>
<comment type="similarity">
    <text evidence="8">Belongs to the glycosyltransferase 22 family.</text>
</comment>
<feature type="transmembrane region" description="Helical" evidence="8">
    <location>
        <begin position="239"/>
        <end position="256"/>
    </location>
</feature>
<keyword evidence="4 8" id="KW-0812">Transmembrane</keyword>
<evidence type="ECO:0000256" key="8">
    <source>
        <dbReference type="RuleBase" id="RU363075"/>
    </source>
</evidence>
<dbReference type="AlphaFoldDB" id="A0A835PY93"/>
<feature type="transmembrane region" description="Helical" evidence="8">
    <location>
        <begin position="385"/>
        <end position="405"/>
    </location>
</feature>
<dbReference type="PANTHER" id="PTHR22760:SF4">
    <property type="entry name" value="GPI MANNOSYLTRANSFERASE 3"/>
    <property type="match status" value="1"/>
</dbReference>
<name>A0A835PY93_VANPL</name>
<dbReference type="GO" id="GO:0000026">
    <property type="term" value="F:alpha-1,2-mannosyltransferase activity"/>
    <property type="evidence" value="ECO:0007669"/>
    <property type="project" value="TreeGrafter"/>
</dbReference>
<evidence type="ECO:0000256" key="6">
    <source>
        <dbReference type="ARBA" id="ARBA00022989"/>
    </source>
</evidence>
<protein>
    <recommendedName>
        <fullName evidence="8">Mannosyltransferase</fullName>
        <ecNumber evidence="8">2.4.1.-</ecNumber>
    </recommendedName>
</protein>
<dbReference type="InterPro" id="IPR005599">
    <property type="entry name" value="GPI_mannosylTrfase"/>
</dbReference>
<feature type="transmembrane region" description="Helical" evidence="8">
    <location>
        <begin position="322"/>
        <end position="338"/>
    </location>
</feature>
<evidence type="ECO:0000256" key="5">
    <source>
        <dbReference type="ARBA" id="ARBA00022824"/>
    </source>
</evidence>
<feature type="transmembrane region" description="Helical" evidence="8">
    <location>
        <begin position="179"/>
        <end position="200"/>
    </location>
</feature>
<evidence type="ECO:0000313" key="10">
    <source>
        <dbReference type="Proteomes" id="UP000636800"/>
    </source>
</evidence>
<evidence type="ECO:0000256" key="1">
    <source>
        <dbReference type="ARBA" id="ARBA00004477"/>
    </source>
</evidence>
<dbReference type="GO" id="GO:0006506">
    <property type="term" value="P:GPI anchor biosynthetic process"/>
    <property type="evidence" value="ECO:0007669"/>
    <property type="project" value="TreeGrafter"/>
</dbReference>
<feature type="transmembrane region" description="Helical" evidence="8">
    <location>
        <begin position="345"/>
        <end position="365"/>
    </location>
</feature>
<keyword evidence="5 8" id="KW-0256">Endoplasmic reticulum</keyword>
<feature type="transmembrane region" description="Helical" evidence="8">
    <location>
        <begin position="293"/>
        <end position="316"/>
    </location>
</feature>
<dbReference type="Proteomes" id="UP000636800">
    <property type="component" value="Chromosome 11"/>
</dbReference>